<accession>A0A1D1VCU7</accession>
<feature type="compositionally biased region" description="Polar residues" evidence="1">
    <location>
        <begin position="44"/>
        <end position="55"/>
    </location>
</feature>
<dbReference type="Proteomes" id="UP000186922">
    <property type="component" value="Unassembled WGS sequence"/>
</dbReference>
<name>A0A1D1VCU7_RAMVA</name>
<feature type="compositionally biased region" description="Basic and acidic residues" evidence="1">
    <location>
        <begin position="10"/>
        <end position="20"/>
    </location>
</feature>
<keyword evidence="3" id="KW-1185">Reference proteome</keyword>
<organism evidence="2 3">
    <name type="scientific">Ramazzottius varieornatus</name>
    <name type="common">Water bear</name>
    <name type="synonym">Tardigrade</name>
    <dbReference type="NCBI Taxonomy" id="947166"/>
    <lineage>
        <taxon>Eukaryota</taxon>
        <taxon>Metazoa</taxon>
        <taxon>Ecdysozoa</taxon>
        <taxon>Tardigrada</taxon>
        <taxon>Eutardigrada</taxon>
        <taxon>Parachela</taxon>
        <taxon>Hypsibioidea</taxon>
        <taxon>Ramazzottiidae</taxon>
        <taxon>Ramazzottius</taxon>
    </lineage>
</organism>
<feature type="region of interest" description="Disordered" evidence="1">
    <location>
        <begin position="1"/>
        <end position="65"/>
    </location>
</feature>
<dbReference type="EMBL" id="BDGG01000004">
    <property type="protein sequence ID" value="GAU98635.1"/>
    <property type="molecule type" value="Genomic_DNA"/>
</dbReference>
<evidence type="ECO:0000313" key="2">
    <source>
        <dbReference type="EMBL" id="GAU98635.1"/>
    </source>
</evidence>
<evidence type="ECO:0000256" key="1">
    <source>
        <dbReference type="SAM" id="MobiDB-lite"/>
    </source>
</evidence>
<proteinExistence type="predicted"/>
<sequence>MAPVGQPDADPLRREEEAYHGRQRRSQLFHSAGSSVTDARRFTRQGTASLSSGRHNTMPEVDGEQ</sequence>
<protein>
    <submittedName>
        <fullName evidence="2">Uncharacterized protein</fullName>
    </submittedName>
</protein>
<reference evidence="2 3" key="1">
    <citation type="journal article" date="2016" name="Nat. Commun.">
        <title>Extremotolerant tardigrade genome and improved radiotolerance of human cultured cells by tardigrade-unique protein.</title>
        <authorList>
            <person name="Hashimoto T."/>
            <person name="Horikawa D.D."/>
            <person name="Saito Y."/>
            <person name="Kuwahara H."/>
            <person name="Kozuka-Hata H."/>
            <person name="Shin-I T."/>
            <person name="Minakuchi Y."/>
            <person name="Ohishi K."/>
            <person name="Motoyama A."/>
            <person name="Aizu T."/>
            <person name="Enomoto A."/>
            <person name="Kondo K."/>
            <person name="Tanaka S."/>
            <person name="Hara Y."/>
            <person name="Koshikawa S."/>
            <person name="Sagara H."/>
            <person name="Miura T."/>
            <person name="Yokobori S."/>
            <person name="Miyagawa K."/>
            <person name="Suzuki Y."/>
            <person name="Kubo T."/>
            <person name="Oyama M."/>
            <person name="Kohara Y."/>
            <person name="Fujiyama A."/>
            <person name="Arakawa K."/>
            <person name="Katayama T."/>
            <person name="Toyoda A."/>
            <person name="Kunieda T."/>
        </authorList>
    </citation>
    <scope>NUCLEOTIDE SEQUENCE [LARGE SCALE GENOMIC DNA]</scope>
    <source>
        <strain evidence="2 3">YOKOZUNA-1</strain>
    </source>
</reference>
<feature type="compositionally biased region" description="Polar residues" evidence="1">
    <location>
        <begin position="28"/>
        <end position="37"/>
    </location>
</feature>
<evidence type="ECO:0000313" key="3">
    <source>
        <dbReference type="Proteomes" id="UP000186922"/>
    </source>
</evidence>
<comment type="caution">
    <text evidence="2">The sequence shown here is derived from an EMBL/GenBank/DDBJ whole genome shotgun (WGS) entry which is preliminary data.</text>
</comment>
<dbReference type="AlphaFoldDB" id="A0A1D1VCU7"/>
<gene>
    <name evidence="2" type="primary">RvY_09754-1</name>
    <name evidence="2" type="synonym">RvY_09754.1</name>
    <name evidence="2" type="ORF">RvY_09754</name>
</gene>